<dbReference type="Gene3D" id="1.10.10.10">
    <property type="entry name" value="Winged helix-like DNA-binding domain superfamily/Winged helix DNA-binding domain"/>
    <property type="match status" value="1"/>
</dbReference>
<dbReference type="GO" id="GO:0003700">
    <property type="term" value="F:DNA-binding transcription factor activity"/>
    <property type="evidence" value="ECO:0007669"/>
    <property type="project" value="InterPro"/>
</dbReference>
<dbReference type="STRING" id="1082931.KKY_990"/>
<evidence type="ECO:0000256" key="1">
    <source>
        <dbReference type="ARBA" id="ARBA00009437"/>
    </source>
</evidence>
<evidence type="ECO:0000256" key="4">
    <source>
        <dbReference type="ARBA" id="ARBA00023163"/>
    </source>
</evidence>
<dbReference type="InterPro" id="IPR036388">
    <property type="entry name" value="WH-like_DNA-bd_sf"/>
</dbReference>
<dbReference type="GO" id="GO:0043565">
    <property type="term" value="F:sequence-specific DNA binding"/>
    <property type="evidence" value="ECO:0007669"/>
    <property type="project" value="TreeGrafter"/>
</dbReference>
<dbReference type="InterPro" id="IPR000847">
    <property type="entry name" value="LysR_HTH_N"/>
</dbReference>
<keyword evidence="4" id="KW-0804">Transcription</keyword>
<dbReference type="AlphaFoldDB" id="G4RFY2"/>
<dbReference type="HOGENOM" id="CLU_039613_37_0_5"/>
<dbReference type="Proteomes" id="UP000008850">
    <property type="component" value="Chromosome"/>
</dbReference>
<reference evidence="6 7" key="1">
    <citation type="journal article" date="2012" name="J. Bacteriol.">
        <title>Complete genome sequence of Pelagibacterium halotolerans B2T.</title>
        <authorList>
            <person name="Huo Y.Y."/>
            <person name="Cheng H."/>
            <person name="Han X.F."/>
            <person name="Jiang X.W."/>
            <person name="Sun C."/>
            <person name="Zhang X.Q."/>
            <person name="Zhu X.F."/>
            <person name="Liu Y.F."/>
            <person name="Li P.F."/>
            <person name="Ni P.X."/>
            <person name="Wu M."/>
        </authorList>
    </citation>
    <scope>NUCLEOTIDE SEQUENCE [LARGE SCALE GENOMIC DNA]</scope>
    <source>
        <strain evidence="7">DSM 22347 / JCM 15775 / CGMCC 1.7692 / B2</strain>
    </source>
</reference>
<dbReference type="Pfam" id="PF00126">
    <property type="entry name" value="HTH_1"/>
    <property type="match status" value="1"/>
</dbReference>
<evidence type="ECO:0000256" key="3">
    <source>
        <dbReference type="ARBA" id="ARBA00023125"/>
    </source>
</evidence>
<dbReference type="PANTHER" id="PTHR30537:SF74">
    <property type="entry name" value="HTH-TYPE TRANSCRIPTIONAL REGULATOR TRPI"/>
    <property type="match status" value="1"/>
</dbReference>
<dbReference type="InterPro" id="IPR036390">
    <property type="entry name" value="WH_DNA-bd_sf"/>
</dbReference>
<dbReference type="Gene3D" id="3.40.190.10">
    <property type="entry name" value="Periplasmic binding protein-like II"/>
    <property type="match status" value="2"/>
</dbReference>
<dbReference type="SUPFAM" id="SSF46785">
    <property type="entry name" value="Winged helix' DNA-binding domain"/>
    <property type="match status" value="1"/>
</dbReference>
<gene>
    <name evidence="6" type="ordered locus">KKY_990</name>
</gene>
<keyword evidence="3" id="KW-0238">DNA-binding</keyword>
<organism evidence="6 7">
    <name type="scientific">Pelagibacterium halotolerans (strain DSM 22347 / JCM 15775 / CGMCC 1.7692 / B2)</name>
    <dbReference type="NCBI Taxonomy" id="1082931"/>
    <lineage>
        <taxon>Bacteria</taxon>
        <taxon>Pseudomonadati</taxon>
        <taxon>Pseudomonadota</taxon>
        <taxon>Alphaproteobacteria</taxon>
        <taxon>Hyphomicrobiales</taxon>
        <taxon>Devosiaceae</taxon>
        <taxon>Pelagibacterium</taxon>
    </lineage>
</organism>
<accession>G4RFY2</accession>
<dbReference type="PROSITE" id="PS50931">
    <property type="entry name" value="HTH_LYSR"/>
    <property type="match status" value="1"/>
</dbReference>
<dbReference type="SUPFAM" id="SSF53850">
    <property type="entry name" value="Periplasmic binding protein-like II"/>
    <property type="match status" value="1"/>
</dbReference>
<dbReference type="EMBL" id="CP003075">
    <property type="protein sequence ID" value="AEQ51025.1"/>
    <property type="molecule type" value="Genomic_DNA"/>
</dbReference>
<proteinExistence type="inferred from homology"/>
<dbReference type="PANTHER" id="PTHR30537">
    <property type="entry name" value="HTH-TYPE TRANSCRIPTIONAL REGULATOR"/>
    <property type="match status" value="1"/>
</dbReference>
<feature type="domain" description="HTH lysR-type" evidence="5">
    <location>
        <begin position="8"/>
        <end position="65"/>
    </location>
</feature>
<keyword evidence="2" id="KW-0805">Transcription regulation</keyword>
<keyword evidence="7" id="KW-1185">Reference proteome</keyword>
<evidence type="ECO:0000256" key="2">
    <source>
        <dbReference type="ARBA" id="ARBA00023015"/>
    </source>
</evidence>
<dbReference type="eggNOG" id="COG0583">
    <property type="taxonomic scope" value="Bacteria"/>
</dbReference>
<evidence type="ECO:0000313" key="7">
    <source>
        <dbReference type="Proteomes" id="UP000008850"/>
    </source>
</evidence>
<dbReference type="InterPro" id="IPR058163">
    <property type="entry name" value="LysR-type_TF_proteobact-type"/>
</dbReference>
<name>G4RFY2_PELHB</name>
<dbReference type="GO" id="GO:0006351">
    <property type="term" value="P:DNA-templated transcription"/>
    <property type="evidence" value="ECO:0007669"/>
    <property type="project" value="TreeGrafter"/>
</dbReference>
<dbReference type="PRINTS" id="PR00039">
    <property type="entry name" value="HTHLYSR"/>
</dbReference>
<dbReference type="CDD" id="cd08432">
    <property type="entry name" value="PBP2_GcdR_TrpI_HvrB_AmpR_like"/>
    <property type="match status" value="1"/>
</dbReference>
<dbReference type="Pfam" id="PF03466">
    <property type="entry name" value="LysR_substrate"/>
    <property type="match status" value="1"/>
</dbReference>
<dbReference type="InterPro" id="IPR005119">
    <property type="entry name" value="LysR_subst-bd"/>
</dbReference>
<dbReference type="RefSeq" id="WP_014130174.1">
    <property type="nucleotide sequence ID" value="NC_016078.1"/>
</dbReference>
<comment type="similarity">
    <text evidence="1">Belongs to the LysR transcriptional regulatory family.</text>
</comment>
<sequence length="302" mass="32933">MDMSANLPPLPTLRVFEAAARHLNFTRAGEELGMTQAAVSYHIKLLEERIGATLFVRHGRKIELTDTGSTLAPALSGAFRSIANAFDAAKSKTGSTLSISAVPTVSTQWLARRLGAFQVSHPELAVRLEMSTDLVDFDNDDIDVGIRVGLGEYPGLVSHFLFKAEYAPMLSPALAASIGGIETPADLLKLPFVSEGELWNAQWLELVGLPRPDVVRGLNVNFGSQYLDAAAAISGAGIAMLTPALYREELRDGRLIQPFDIVGVDPVSYWLVYPHARRTLPKIRAFRDWLLAEAQSLQNQPI</sequence>
<dbReference type="KEGG" id="phl:KKY_990"/>
<evidence type="ECO:0000313" key="6">
    <source>
        <dbReference type="EMBL" id="AEQ51025.1"/>
    </source>
</evidence>
<evidence type="ECO:0000259" key="5">
    <source>
        <dbReference type="PROSITE" id="PS50931"/>
    </source>
</evidence>
<dbReference type="FunFam" id="1.10.10.10:FF:000001">
    <property type="entry name" value="LysR family transcriptional regulator"/>
    <property type="match status" value="1"/>
</dbReference>
<protein>
    <submittedName>
        <fullName evidence="6">Glycine cleavage system transcriptional activator</fullName>
    </submittedName>
</protein>